<evidence type="ECO:0000313" key="2">
    <source>
        <dbReference type="EMBL" id="KAF5777791.1"/>
    </source>
</evidence>
<dbReference type="AlphaFoldDB" id="A0A9K3HGA9"/>
<evidence type="ECO:0008006" key="4">
    <source>
        <dbReference type="Google" id="ProtNLM"/>
    </source>
</evidence>
<sequence>MHQSKSGIWFLRLIKATNLAAFSNSHCLHKLCRRALLDCSSLFTKALPEDASSLTSCWFFFHESTLVSVILSTQT</sequence>
<dbReference type="Proteomes" id="UP000215914">
    <property type="component" value="Unassembled WGS sequence"/>
</dbReference>
<keyword evidence="1" id="KW-0732">Signal</keyword>
<comment type="caution">
    <text evidence="2">The sequence shown here is derived from an EMBL/GenBank/DDBJ whole genome shotgun (WGS) entry which is preliminary data.</text>
</comment>
<reference evidence="2" key="1">
    <citation type="journal article" date="2017" name="Nature">
        <title>The sunflower genome provides insights into oil metabolism, flowering and Asterid evolution.</title>
        <authorList>
            <person name="Badouin H."/>
            <person name="Gouzy J."/>
            <person name="Grassa C.J."/>
            <person name="Murat F."/>
            <person name="Staton S.E."/>
            <person name="Cottret L."/>
            <person name="Lelandais-Briere C."/>
            <person name="Owens G.L."/>
            <person name="Carrere S."/>
            <person name="Mayjonade B."/>
            <person name="Legrand L."/>
            <person name="Gill N."/>
            <person name="Kane N.C."/>
            <person name="Bowers J.E."/>
            <person name="Hubner S."/>
            <person name="Bellec A."/>
            <person name="Berard A."/>
            <person name="Berges H."/>
            <person name="Blanchet N."/>
            <person name="Boniface M.C."/>
            <person name="Brunel D."/>
            <person name="Catrice O."/>
            <person name="Chaidir N."/>
            <person name="Claudel C."/>
            <person name="Donnadieu C."/>
            <person name="Faraut T."/>
            <person name="Fievet G."/>
            <person name="Helmstetter N."/>
            <person name="King M."/>
            <person name="Knapp S.J."/>
            <person name="Lai Z."/>
            <person name="Le Paslier M.C."/>
            <person name="Lippi Y."/>
            <person name="Lorenzon L."/>
            <person name="Mandel J.R."/>
            <person name="Marage G."/>
            <person name="Marchand G."/>
            <person name="Marquand E."/>
            <person name="Bret-Mestries E."/>
            <person name="Morien E."/>
            <person name="Nambeesan S."/>
            <person name="Nguyen T."/>
            <person name="Pegot-Espagnet P."/>
            <person name="Pouilly N."/>
            <person name="Raftis F."/>
            <person name="Sallet E."/>
            <person name="Schiex T."/>
            <person name="Thomas J."/>
            <person name="Vandecasteele C."/>
            <person name="Vares D."/>
            <person name="Vear F."/>
            <person name="Vautrin S."/>
            <person name="Crespi M."/>
            <person name="Mangin B."/>
            <person name="Burke J.M."/>
            <person name="Salse J."/>
            <person name="Munos S."/>
            <person name="Vincourt P."/>
            <person name="Rieseberg L.H."/>
            <person name="Langlade N.B."/>
        </authorList>
    </citation>
    <scope>NUCLEOTIDE SEQUENCE</scope>
    <source>
        <tissue evidence="2">Leaves</tissue>
    </source>
</reference>
<protein>
    <recommendedName>
        <fullName evidence="4">Secreted protein</fullName>
    </recommendedName>
</protein>
<dbReference type="Gramene" id="mRNA:HanXRQr2_Chr12g0539831">
    <property type="protein sequence ID" value="CDS:HanXRQr2_Chr12g0539831.1"/>
    <property type="gene ID" value="HanXRQr2_Chr12g0539831"/>
</dbReference>
<reference evidence="2" key="2">
    <citation type="submission" date="2020-06" db="EMBL/GenBank/DDBJ databases">
        <title>Helianthus annuus Genome sequencing and assembly Release 2.</title>
        <authorList>
            <person name="Gouzy J."/>
            <person name="Langlade N."/>
            <person name="Munos S."/>
        </authorList>
    </citation>
    <scope>NUCLEOTIDE SEQUENCE</scope>
    <source>
        <tissue evidence="2">Leaves</tissue>
    </source>
</reference>
<keyword evidence="3" id="KW-1185">Reference proteome</keyword>
<feature type="chain" id="PRO_5039953660" description="Secreted protein" evidence="1">
    <location>
        <begin position="17"/>
        <end position="75"/>
    </location>
</feature>
<gene>
    <name evidence="2" type="ORF">HanXRQr2_Chr12g0539831</name>
</gene>
<organism evidence="2 3">
    <name type="scientific">Helianthus annuus</name>
    <name type="common">Common sunflower</name>
    <dbReference type="NCBI Taxonomy" id="4232"/>
    <lineage>
        <taxon>Eukaryota</taxon>
        <taxon>Viridiplantae</taxon>
        <taxon>Streptophyta</taxon>
        <taxon>Embryophyta</taxon>
        <taxon>Tracheophyta</taxon>
        <taxon>Spermatophyta</taxon>
        <taxon>Magnoliopsida</taxon>
        <taxon>eudicotyledons</taxon>
        <taxon>Gunneridae</taxon>
        <taxon>Pentapetalae</taxon>
        <taxon>asterids</taxon>
        <taxon>campanulids</taxon>
        <taxon>Asterales</taxon>
        <taxon>Asteraceae</taxon>
        <taxon>Asteroideae</taxon>
        <taxon>Heliantheae alliance</taxon>
        <taxon>Heliantheae</taxon>
        <taxon>Helianthus</taxon>
    </lineage>
</organism>
<name>A0A9K3HGA9_HELAN</name>
<feature type="signal peptide" evidence="1">
    <location>
        <begin position="1"/>
        <end position="16"/>
    </location>
</feature>
<proteinExistence type="predicted"/>
<evidence type="ECO:0000313" key="3">
    <source>
        <dbReference type="Proteomes" id="UP000215914"/>
    </source>
</evidence>
<accession>A0A9K3HGA9</accession>
<evidence type="ECO:0000256" key="1">
    <source>
        <dbReference type="SAM" id="SignalP"/>
    </source>
</evidence>
<dbReference type="EMBL" id="MNCJ02000327">
    <property type="protein sequence ID" value="KAF5777791.1"/>
    <property type="molecule type" value="Genomic_DNA"/>
</dbReference>